<dbReference type="EMBL" id="LR134355">
    <property type="protein sequence ID" value="VEG50252.1"/>
    <property type="molecule type" value="Genomic_DNA"/>
</dbReference>
<dbReference type="Proteomes" id="UP000282551">
    <property type="component" value="Chromosome"/>
</dbReference>
<accession>A0A3S4SCR9</accession>
<proteinExistence type="predicted"/>
<keyword evidence="1" id="KW-0732">Signal</keyword>
<dbReference type="OrthoDB" id="3383849at2"/>
<dbReference type="RefSeq" id="WP_126335814.1">
    <property type="nucleotide sequence ID" value="NZ_AP022604.1"/>
</dbReference>
<evidence type="ECO:0000256" key="1">
    <source>
        <dbReference type="SAM" id="SignalP"/>
    </source>
</evidence>
<reference evidence="2 3" key="1">
    <citation type="submission" date="2018-12" db="EMBL/GenBank/DDBJ databases">
        <authorList>
            <consortium name="Pathogen Informatics"/>
        </authorList>
    </citation>
    <scope>NUCLEOTIDE SEQUENCE [LARGE SCALE GENOMIC DNA]</scope>
    <source>
        <strain evidence="2 3">NCTC10485</strain>
    </source>
</reference>
<dbReference type="AlphaFoldDB" id="A0A3S4SCR9"/>
<evidence type="ECO:0000313" key="3">
    <source>
        <dbReference type="Proteomes" id="UP000282551"/>
    </source>
</evidence>
<evidence type="ECO:0000313" key="2">
    <source>
        <dbReference type="EMBL" id="VEG50252.1"/>
    </source>
</evidence>
<gene>
    <name evidence="2" type="ORF">NCTC10485_04570</name>
</gene>
<protein>
    <submittedName>
        <fullName evidence="2">Uncharacterized protein</fullName>
    </submittedName>
</protein>
<sequence>MRIITALAALLLALCTAPTAAAEETVPVPEGAPGIPGQPFADSESLIDLHPLHIESWTRAQRADAVVVSFMTGTPQCYGVHTSVRETPEAVIVDLLGGTLPEAVNRPCIKIAVAGTLEVPLQAPLGDRAVLTTRLDKPH</sequence>
<feature type="chain" id="PRO_5018714513" evidence="1">
    <location>
        <begin position="23"/>
        <end position="139"/>
    </location>
</feature>
<name>A0A3S4SCR9_MYCCI</name>
<organism evidence="2 3">
    <name type="scientific">Mycolicibacterium chitae</name>
    <name type="common">Mycobacterium chitae</name>
    <dbReference type="NCBI Taxonomy" id="1792"/>
    <lineage>
        <taxon>Bacteria</taxon>
        <taxon>Bacillati</taxon>
        <taxon>Actinomycetota</taxon>
        <taxon>Actinomycetes</taxon>
        <taxon>Mycobacteriales</taxon>
        <taxon>Mycobacteriaceae</taxon>
        <taxon>Mycolicibacterium</taxon>
    </lineage>
</organism>
<feature type="signal peptide" evidence="1">
    <location>
        <begin position="1"/>
        <end position="22"/>
    </location>
</feature>
<keyword evidence="3" id="KW-1185">Reference proteome</keyword>